<evidence type="ECO:0000313" key="3">
    <source>
        <dbReference type="Proteomes" id="UP001218218"/>
    </source>
</evidence>
<feature type="region of interest" description="Disordered" evidence="1">
    <location>
        <begin position="125"/>
        <end position="145"/>
    </location>
</feature>
<dbReference type="AlphaFoldDB" id="A0AAD6Z3U0"/>
<gene>
    <name evidence="2" type="ORF">DFH08DRAFT_976246</name>
</gene>
<feature type="region of interest" description="Disordered" evidence="1">
    <location>
        <begin position="177"/>
        <end position="210"/>
    </location>
</feature>
<feature type="compositionally biased region" description="Low complexity" evidence="1">
    <location>
        <begin position="77"/>
        <end position="97"/>
    </location>
</feature>
<keyword evidence="3" id="KW-1185">Reference proteome</keyword>
<proteinExistence type="predicted"/>
<reference evidence="2" key="1">
    <citation type="submission" date="2023-03" db="EMBL/GenBank/DDBJ databases">
        <title>Massive genome expansion in bonnet fungi (Mycena s.s.) driven by repeated elements and novel gene families across ecological guilds.</title>
        <authorList>
            <consortium name="Lawrence Berkeley National Laboratory"/>
            <person name="Harder C.B."/>
            <person name="Miyauchi S."/>
            <person name="Viragh M."/>
            <person name="Kuo A."/>
            <person name="Thoen E."/>
            <person name="Andreopoulos B."/>
            <person name="Lu D."/>
            <person name="Skrede I."/>
            <person name="Drula E."/>
            <person name="Henrissat B."/>
            <person name="Morin E."/>
            <person name="Kohler A."/>
            <person name="Barry K."/>
            <person name="LaButti K."/>
            <person name="Morin E."/>
            <person name="Salamov A."/>
            <person name="Lipzen A."/>
            <person name="Mereny Z."/>
            <person name="Hegedus B."/>
            <person name="Baldrian P."/>
            <person name="Stursova M."/>
            <person name="Weitz H."/>
            <person name="Taylor A."/>
            <person name="Grigoriev I.V."/>
            <person name="Nagy L.G."/>
            <person name="Martin F."/>
            <person name="Kauserud H."/>
        </authorList>
    </citation>
    <scope>NUCLEOTIDE SEQUENCE</scope>
    <source>
        <strain evidence="2">CBHHK002</strain>
    </source>
</reference>
<protein>
    <submittedName>
        <fullName evidence="2">Uncharacterized protein</fullName>
    </submittedName>
</protein>
<feature type="region of interest" description="Disordered" evidence="1">
    <location>
        <begin position="1"/>
        <end position="39"/>
    </location>
</feature>
<accession>A0AAD6Z3U0</accession>
<feature type="compositionally biased region" description="Basic and acidic residues" evidence="1">
    <location>
        <begin position="187"/>
        <end position="199"/>
    </location>
</feature>
<dbReference type="EMBL" id="JARIHO010000096">
    <property type="protein sequence ID" value="KAJ7305502.1"/>
    <property type="molecule type" value="Genomic_DNA"/>
</dbReference>
<sequence>MPLSARSFLNPDLSRSPPSPPETVPDSNGESALDGLDLDLSDFEMDLDTVLSVATGSSATPESRAGSGTVPSGLHFTKMTPSTSSVVSVTPTTSSKSSRGDKSSVCLFCGSNLHVETDCSLKAKAREVRDKEAEDQEAPRTDKSSSKEILIIDDPVYFPLSSKKSVTFEKTDEVKEAKEAKFKRKAEKAESRAAAEKGEANASTTRKRRHSARHTLQVGAEQEIAIPATLSQDVSLPIKAKASVLLQSTNLSTKDVEFLQQRESYLQRQLYVCGYSLKYFFSLHKFLDWELSLVRAEYEEDTEMADDEADDIVHRCLDDWLGLNEMSFYAQLLTYPPILPFGCDKFHPDEMSPFVWEVFAHLKNEHLHTCLALIHPKVMGMNDIHLLAELHTELKGLHFGSNVTSIVVERLQELTPGNGGIQFLRFPASADLNTCQVML</sequence>
<evidence type="ECO:0000256" key="1">
    <source>
        <dbReference type="SAM" id="MobiDB-lite"/>
    </source>
</evidence>
<evidence type="ECO:0000313" key="2">
    <source>
        <dbReference type="EMBL" id="KAJ7305502.1"/>
    </source>
</evidence>
<feature type="region of interest" description="Disordered" evidence="1">
    <location>
        <begin position="54"/>
        <end position="102"/>
    </location>
</feature>
<dbReference type="Proteomes" id="UP001218218">
    <property type="component" value="Unassembled WGS sequence"/>
</dbReference>
<organism evidence="2 3">
    <name type="scientific">Mycena albidolilacea</name>
    <dbReference type="NCBI Taxonomy" id="1033008"/>
    <lineage>
        <taxon>Eukaryota</taxon>
        <taxon>Fungi</taxon>
        <taxon>Dikarya</taxon>
        <taxon>Basidiomycota</taxon>
        <taxon>Agaricomycotina</taxon>
        <taxon>Agaricomycetes</taxon>
        <taxon>Agaricomycetidae</taxon>
        <taxon>Agaricales</taxon>
        <taxon>Marasmiineae</taxon>
        <taxon>Mycenaceae</taxon>
        <taxon>Mycena</taxon>
    </lineage>
</organism>
<comment type="caution">
    <text evidence="2">The sequence shown here is derived from an EMBL/GenBank/DDBJ whole genome shotgun (WGS) entry which is preliminary data.</text>
</comment>
<name>A0AAD6Z3U0_9AGAR</name>